<protein>
    <submittedName>
        <fullName evidence="2">Putative major pilin subunit</fullName>
    </submittedName>
</protein>
<dbReference type="Proteomes" id="UP000318995">
    <property type="component" value="Unassembled WGS sequence"/>
</dbReference>
<dbReference type="EMBL" id="SJPH01000004">
    <property type="protein sequence ID" value="TWT43268.1"/>
    <property type="molecule type" value="Genomic_DNA"/>
</dbReference>
<dbReference type="NCBIfam" id="TIGR02532">
    <property type="entry name" value="IV_pilin_GFxxxE"/>
    <property type="match status" value="1"/>
</dbReference>
<evidence type="ECO:0000313" key="2">
    <source>
        <dbReference type="EMBL" id="TWT43268.1"/>
    </source>
</evidence>
<dbReference type="InterPro" id="IPR045584">
    <property type="entry name" value="Pilin-like"/>
</dbReference>
<organism evidence="2 3">
    <name type="scientific">Botrimarina hoheduenensis</name>
    <dbReference type="NCBI Taxonomy" id="2528000"/>
    <lineage>
        <taxon>Bacteria</taxon>
        <taxon>Pseudomonadati</taxon>
        <taxon>Planctomycetota</taxon>
        <taxon>Planctomycetia</taxon>
        <taxon>Pirellulales</taxon>
        <taxon>Lacipirellulaceae</taxon>
        <taxon>Botrimarina</taxon>
    </lineage>
</organism>
<feature type="domain" description="DUF1559" evidence="1">
    <location>
        <begin position="34"/>
        <end position="319"/>
    </location>
</feature>
<comment type="caution">
    <text evidence="2">The sequence shown here is derived from an EMBL/GenBank/DDBJ whole genome shotgun (WGS) entry which is preliminary data.</text>
</comment>
<dbReference type="Pfam" id="PF07963">
    <property type="entry name" value="N_methyl"/>
    <property type="match status" value="1"/>
</dbReference>
<dbReference type="PANTHER" id="PTHR30093">
    <property type="entry name" value="GENERAL SECRETION PATHWAY PROTEIN G"/>
    <property type="match status" value="1"/>
</dbReference>
<proteinExistence type="predicted"/>
<dbReference type="RefSeq" id="WP_197524953.1">
    <property type="nucleotide sequence ID" value="NZ_SJPH01000004.1"/>
</dbReference>
<keyword evidence="3" id="KW-1185">Reference proteome</keyword>
<sequence>MKRSPEVRGFTLVELLVVVAIIGILVALLLPAVQAAREAARNTECKNHLKNIVLACLNFESARQVLPPAATNASMARDNSIGWQVRILPYLEEMAIDAEVRASEAEIAENLELANSVQVSTYRCGSDPDFDDIRGRKYNWAGVMSYGGVLGSYASRKNLQTCSQGDDCVGGTNPNFGPINTDGALGVDFAVPTRRITDGLSKTAIVGERWYQLRTWTFGSYYSLRDDGLTSSTRPPRGPQMQTAVSAAKNFDRSVPPNADLNAVGYYKLHLPEDRPTLPTGAALTITFNNLPFGSFHPGGLNFGLVDGSVRFVQDDIDLDTYLALASRNGEETVEE</sequence>
<evidence type="ECO:0000313" key="3">
    <source>
        <dbReference type="Proteomes" id="UP000318995"/>
    </source>
</evidence>
<dbReference type="NCBIfam" id="TIGR04294">
    <property type="entry name" value="pre_pil_HX9DG"/>
    <property type="match status" value="1"/>
</dbReference>
<reference evidence="2 3" key="1">
    <citation type="submission" date="2019-02" db="EMBL/GenBank/DDBJ databases">
        <title>Deep-cultivation of Planctomycetes and their phenomic and genomic characterization uncovers novel biology.</title>
        <authorList>
            <person name="Wiegand S."/>
            <person name="Jogler M."/>
            <person name="Boedeker C."/>
            <person name="Pinto D."/>
            <person name="Vollmers J."/>
            <person name="Rivas-Marin E."/>
            <person name="Kohn T."/>
            <person name="Peeters S.H."/>
            <person name="Heuer A."/>
            <person name="Rast P."/>
            <person name="Oberbeckmann S."/>
            <person name="Bunk B."/>
            <person name="Jeske O."/>
            <person name="Meyerdierks A."/>
            <person name="Storesund J.E."/>
            <person name="Kallscheuer N."/>
            <person name="Luecker S."/>
            <person name="Lage O.M."/>
            <person name="Pohl T."/>
            <person name="Merkel B.J."/>
            <person name="Hornburger P."/>
            <person name="Mueller R.-W."/>
            <person name="Bruemmer F."/>
            <person name="Labrenz M."/>
            <person name="Spormann A.M."/>
            <person name="Op Den Camp H."/>
            <person name="Overmann J."/>
            <person name="Amann R."/>
            <person name="Jetten M.S.M."/>
            <person name="Mascher T."/>
            <person name="Medema M.H."/>
            <person name="Devos D.P."/>
            <person name="Kaster A.-K."/>
            <person name="Ovreas L."/>
            <person name="Rohde M."/>
            <person name="Galperin M.Y."/>
            <person name="Jogler C."/>
        </authorList>
    </citation>
    <scope>NUCLEOTIDE SEQUENCE [LARGE SCALE GENOMIC DNA]</scope>
    <source>
        <strain evidence="2 3">Pla111</strain>
    </source>
</reference>
<dbReference type="Gene3D" id="3.30.700.10">
    <property type="entry name" value="Glycoprotein, Type 4 Pilin"/>
    <property type="match status" value="1"/>
</dbReference>
<gene>
    <name evidence="2" type="ORF">Pla111_22180</name>
</gene>
<evidence type="ECO:0000259" key="1">
    <source>
        <dbReference type="Pfam" id="PF07596"/>
    </source>
</evidence>
<dbReference type="PROSITE" id="PS00409">
    <property type="entry name" value="PROKAR_NTER_METHYL"/>
    <property type="match status" value="1"/>
</dbReference>
<dbReference type="PANTHER" id="PTHR30093:SF2">
    <property type="entry name" value="TYPE II SECRETION SYSTEM PROTEIN H"/>
    <property type="match status" value="1"/>
</dbReference>
<dbReference type="SUPFAM" id="SSF54523">
    <property type="entry name" value="Pili subunits"/>
    <property type="match status" value="1"/>
</dbReference>
<dbReference type="InterPro" id="IPR011453">
    <property type="entry name" value="DUF1559"/>
</dbReference>
<dbReference type="Pfam" id="PF07596">
    <property type="entry name" value="SBP_bac_10"/>
    <property type="match status" value="1"/>
</dbReference>
<dbReference type="AlphaFoldDB" id="A0A5C5VXA6"/>
<accession>A0A5C5VXA6</accession>
<dbReference type="InterPro" id="IPR012902">
    <property type="entry name" value="N_methyl_site"/>
</dbReference>
<dbReference type="InterPro" id="IPR027558">
    <property type="entry name" value="Pre_pil_HX9DG_C"/>
</dbReference>
<name>A0A5C5VXA6_9BACT</name>